<dbReference type="Pfam" id="PF13292">
    <property type="entry name" value="DXP_synthase_N"/>
    <property type="match status" value="1"/>
</dbReference>
<dbReference type="EMBL" id="AB307968">
    <property type="protein sequence ID" value="BAF98621.1"/>
    <property type="molecule type" value="Genomic_DNA"/>
</dbReference>
<reference evidence="7" key="1">
    <citation type="journal article" date="2007" name="Biosci. Biotechnol. Biochem.">
        <title>Cloning of the gene cluster responsible for biosynthesis of KS-505a (longestin), a unique tetraterpenoid.</title>
        <authorList>
            <person name="Hayashi Y."/>
            <person name="Onaka H."/>
            <person name="Itoh N."/>
            <person name="Seto H."/>
            <person name="Dairi T."/>
        </authorList>
    </citation>
    <scope>NUCLEOTIDE SEQUENCE</scope>
</reference>
<dbReference type="GO" id="GO:0016114">
    <property type="term" value="P:terpenoid biosynthetic process"/>
    <property type="evidence" value="ECO:0007669"/>
    <property type="project" value="InterPro"/>
</dbReference>
<dbReference type="PANTHER" id="PTHR43322">
    <property type="entry name" value="1-D-DEOXYXYLULOSE 5-PHOSPHATE SYNTHASE-RELATED"/>
    <property type="match status" value="1"/>
</dbReference>
<dbReference type="InterPro" id="IPR005475">
    <property type="entry name" value="Transketolase-like_Pyr-bd"/>
</dbReference>
<dbReference type="CDD" id="cd07033">
    <property type="entry name" value="TPP_PYR_DXS_TK_like"/>
    <property type="match status" value="1"/>
</dbReference>
<sequence>MAAVGGRLGSSLEVVELTIALHRVFDSPVDPIVFDTGHQAYVHRILTGHANGFGALSGENGFSGYPSRGEGEPDLAGDSHTSAALSYADGLAKAFALREVRRAVVTVVSDAALTGGMCWEALNNIAVAKDRQVVIVVNDNGRSYASAFGGLARHLSVLRLSPAYESLLLGVREGLSGTTPLGDRLFTMLKLVKNGLKDMLSPQALFEDLGIKYIGPVPGHDLRGLEQAMRRAKRFGGPVVVHTVTRKGQGYRPAGDDAIDRPHTPGGFTRSAARQAALPVTRWTDVFAEELVSLARERDDIVGVTTGMSGPTGIAGLARAFPDRVFDVGVAERHAATSAAGLAMGGVRPVVAIRSTFLNRAFDQIIMDVALNGLPVTFVADHAGITGSDGPGHNGIWDLAVFGVVPGMRIAAPRDAVTLRAVLREALAFADGPTLIRFPAGAVLEALPEVGTVGGVDVLHHDDRREFLLVAVGRSAVWESTRRAVWPTKATVPPSSLPAGCFPYRTPWWISPVPTGSFSPSKTACVWGASETPSPGCRDNGVGTPVRTFGILDGRHAHGTREEVLADLGLTADALAETAMKLAVSGQDRPSPAVHPVTT</sequence>
<dbReference type="GO" id="GO:0005829">
    <property type="term" value="C:cytosol"/>
    <property type="evidence" value="ECO:0007669"/>
    <property type="project" value="TreeGrafter"/>
</dbReference>
<evidence type="ECO:0000256" key="1">
    <source>
        <dbReference type="ARBA" id="ARBA00001946"/>
    </source>
</evidence>
<evidence type="ECO:0000256" key="5">
    <source>
        <dbReference type="ARBA" id="ARBA00023052"/>
    </source>
</evidence>
<evidence type="ECO:0000259" key="6">
    <source>
        <dbReference type="SMART" id="SM00861"/>
    </source>
</evidence>
<dbReference type="GO" id="GO:0019288">
    <property type="term" value="P:isopentenyl diphosphate biosynthetic process, methylerythritol 4-phosphate pathway"/>
    <property type="evidence" value="ECO:0007669"/>
    <property type="project" value="TreeGrafter"/>
</dbReference>
<dbReference type="AlphaFoldDB" id="A9ZNU4"/>
<evidence type="ECO:0000256" key="3">
    <source>
        <dbReference type="ARBA" id="ARBA00022679"/>
    </source>
</evidence>
<name>A9ZNU4_9ACTN</name>
<dbReference type="GO" id="GO:0000287">
    <property type="term" value="F:magnesium ion binding"/>
    <property type="evidence" value="ECO:0007669"/>
    <property type="project" value="UniProtKB-ARBA"/>
</dbReference>
<evidence type="ECO:0000313" key="7">
    <source>
        <dbReference type="EMBL" id="BAF98621.1"/>
    </source>
</evidence>
<organism evidence="7">
    <name type="scientific">Streptomyces argenteolus</name>
    <dbReference type="NCBI Taxonomy" id="67274"/>
    <lineage>
        <taxon>Bacteria</taxon>
        <taxon>Bacillati</taxon>
        <taxon>Actinomycetota</taxon>
        <taxon>Actinomycetes</taxon>
        <taxon>Kitasatosporales</taxon>
        <taxon>Streptomycetaceae</taxon>
        <taxon>Streptomyces</taxon>
    </lineage>
</organism>
<comment type="cofactor">
    <cofactor evidence="1">
        <name>Mg(2+)</name>
        <dbReference type="ChEBI" id="CHEBI:18420"/>
    </cofactor>
</comment>
<evidence type="ECO:0000256" key="4">
    <source>
        <dbReference type="ARBA" id="ARBA00022842"/>
    </source>
</evidence>
<feature type="domain" description="Transketolase-like pyrimidine-binding" evidence="6">
    <location>
        <begin position="281"/>
        <end position="446"/>
    </location>
</feature>
<dbReference type="GO" id="GO:0008661">
    <property type="term" value="F:1-deoxy-D-xylulose-5-phosphate synthase activity"/>
    <property type="evidence" value="ECO:0007669"/>
    <property type="project" value="InterPro"/>
</dbReference>
<dbReference type="InterPro" id="IPR029061">
    <property type="entry name" value="THDP-binding"/>
</dbReference>
<dbReference type="Gene3D" id="3.40.50.970">
    <property type="match status" value="2"/>
</dbReference>
<keyword evidence="5" id="KW-0786">Thiamine pyrophosphate</keyword>
<dbReference type="SMART" id="SM00861">
    <property type="entry name" value="Transket_pyr"/>
    <property type="match status" value="1"/>
</dbReference>
<proteinExistence type="predicted"/>
<dbReference type="Pfam" id="PF02779">
    <property type="entry name" value="Transket_pyr"/>
    <property type="match status" value="1"/>
</dbReference>
<dbReference type="PANTHER" id="PTHR43322:SF5">
    <property type="entry name" value="1-DEOXY-D-XYLULOSE-5-PHOSPHATE SYNTHASE, CHLOROPLASTIC"/>
    <property type="match status" value="1"/>
</dbReference>
<comment type="subunit">
    <text evidence="2">Homodimer.</text>
</comment>
<dbReference type="SUPFAM" id="SSF52518">
    <property type="entry name" value="Thiamin diphosphate-binding fold (THDP-binding)"/>
    <property type="match status" value="2"/>
</dbReference>
<accession>A9ZNU4</accession>
<keyword evidence="3" id="KW-0808">Transferase</keyword>
<protein>
    <submittedName>
        <fullName evidence="7">Putative 1-deoxy-D-xylulose-5-phosphate synthase</fullName>
    </submittedName>
</protein>
<dbReference type="InterPro" id="IPR005477">
    <property type="entry name" value="Dxylulose-5-P_synthase"/>
</dbReference>
<keyword evidence="4" id="KW-0460">Magnesium</keyword>
<evidence type="ECO:0000256" key="2">
    <source>
        <dbReference type="ARBA" id="ARBA00011738"/>
    </source>
</evidence>